<evidence type="ECO:0000256" key="2">
    <source>
        <dbReference type="ARBA" id="ARBA00009773"/>
    </source>
</evidence>
<dbReference type="PANTHER" id="PTHR21716:SF4">
    <property type="entry name" value="TRANSMEMBRANE PROTEIN 245"/>
    <property type="match status" value="1"/>
</dbReference>
<keyword evidence="3 6" id="KW-0812">Transmembrane</keyword>
<dbReference type="PANTHER" id="PTHR21716">
    <property type="entry name" value="TRANSMEMBRANE PROTEIN"/>
    <property type="match status" value="1"/>
</dbReference>
<feature type="transmembrane region" description="Helical" evidence="6">
    <location>
        <begin position="191"/>
        <end position="208"/>
    </location>
</feature>
<comment type="caution">
    <text evidence="7">The sequence shown here is derived from an EMBL/GenBank/DDBJ whole genome shotgun (WGS) entry which is preliminary data.</text>
</comment>
<evidence type="ECO:0000256" key="5">
    <source>
        <dbReference type="ARBA" id="ARBA00023136"/>
    </source>
</evidence>
<keyword evidence="5 6" id="KW-0472">Membrane</keyword>
<reference evidence="7 8" key="1">
    <citation type="submission" date="2015-01" db="EMBL/GenBank/DDBJ databases">
        <title>Evolution of Trichinella species and genotypes.</title>
        <authorList>
            <person name="Korhonen P.K."/>
            <person name="Edoardo P."/>
            <person name="Giuseppe L.R."/>
            <person name="Gasser R.B."/>
        </authorList>
    </citation>
    <scope>NUCLEOTIDE SEQUENCE [LARGE SCALE GENOMIC DNA]</scope>
    <source>
        <strain evidence="7">ISS3</strain>
    </source>
</reference>
<dbReference type="OrthoDB" id="5970161at2759"/>
<sequence>MVLLPRKRKSLTPNELGHLFNHRDIISAFYNVLVFFIAASWLLGAAAFYFLFRDFAKPMIWAVICGIMVYPLKRTLTGKTVFLTFLLYLLNKSDKEFKPLRMLRELMPIDVETSAEIADEVEQAVKSVFLVTVKMAFFYGMFTWLTHTLFAVSLVFIPSVCAAILAAVPFFGTYLVSFPAVLELWLIKGEPFLAAFLFFIHYGCSYVVDDSIYAGIKLTTPFLTGMAVAGGLMWWGLEGAIFGPLVLCFLLVLVSTYKILVVNSRNLIHKNGIAEQLLIPQRSVS</sequence>
<feature type="transmembrane region" description="Helical" evidence="6">
    <location>
        <begin position="241"/>
        <end position="260"/>
    </location>
</feature>
<evidence type="ECO:0000313" key="8">
    <source>
        <dbReference type="Proteomes" id="UP000054776"/>
    </source>
</evidence>
<accession>A0A0V1AU56</accession>
<dbReference type="GO" id="GO:0016020">
    <property type="term" value="C:membrane"/>
    <property type="evidence" value="ECO:0007669"/>
    <property type="project" value="UniProtKB-SubCell"/>
</dbReference>
<comment type="similarity">
    <text evidence="2">Belongs to the autoinducer-2 exporter (AI-2E) (TC 2.A.86) family.</text>
</comment>
<evidence type="ECO:0000313" key="7">
    <source>
        <dbReference type="EMBL" id="KRY28262.1"/>
    </source>
</evidence>
<comment type="subcellular location">
    <subcellularLocation>
        <location evidence="1">Membrane</location>
        <topology evidence="1">Multi-pass membrane protein</topology>
    </subcellularLocation>
</comment>
<keyword evidence="4 6" id="KW-1133">Transmembrane helix</keyword>
<evidence type="ECO:0000256" key="1">
    <source>
        <dbReference type="ARBA" id="ARBA00004141"/>
    </source>
</evidence>
<evidence type="ECO:0000256" key="6">
    <source>
        <dbReference type="SAM" id="Phobius"/>
    </source>
</evidence>
<organism evidence="7 8">
    <name type="scientific">Trichinella spiralis</name>
    <name type="common">Trichina worm</name>
    <dbReference type="NCBI Taxonomy" id="6334"/>
    <lineage>
        <taxon>Eukaryota</taxon>
        <taxon>Metazoa</taxon>
        <taxon>Ecdysozoa</taxon>
        <taxon>Nematoda</taxon>
        <taxon>Enoplea</taxon>
        <taxon>Dorylaimia</taxon>
        <taxon>Trichinellida</taxon>
        <taxon>Trichinellidae</taxon>
        <taxon>Trichinella</taxon>
    </lineage>
</organism>
<evidence type="ECO:0000256" key="3">
    <source>
        <dbReference type="ARBA" id="ARBA00022692"/>
    </source>
</evidence>
<feature type="transmembrane region" description="Helical" evidence="6">
    <location>
        <begin position="215"/>
        <end position="235"/>
    </location>
</feature>
<gene>
    <name evidence="7" type="primary">TMEM245</name>
    <name evidence="7" type="ORF">T01_6748</name>
</gene>
<dbReference type="AlphaFoldDB" id="A0A0V1AU56"/>
<dbReference type="EMBL" id="JYDH01000211">
    <property type="protein sequence ID" value="KRY28262.1"/>
    <property type="molecule type" value="Genomic_DNA"/>
</dbReference>
<keyword evidence="8" id="KW-1185">Reference proteome</keyword>
<protein>
    <submittedName>
        <fullName evidence="7">Transmembrane protein</fullName>
    </submittedName>
</protein>
<dbReference type="InterPro" id="IPR002549">
    <property type="entry name" value="AI-2E-like"/>
</dbReference>
<name>A0A0V1AU56_TRISP</name>
<proteinExistence type="inferred from homology"/>
<feature type="transmembrane region" description="Helical" evidence="6">
    <location>
        <begin position="28"/>
        <end position="52"/>
    </location>
</feature>
<feature type="transmembrane region" description="Helical" evidence="6">
    <location>
        <begin position="144"/>
        <end position="171"/>
    </location>
</feature>
<dbReference type="Proteomes" id="UP000054776">
    <property type="component" value="Unassembled WGS sequence"/>
</dbReference>
<evidence type="ECO:0000256" key="4">
    <source>
        <dbReference type="ARBA" id="ARBA00022989"/>
    </source>
</evidence>
<dbReference type="Pfam" id="PF01594">
    <property type="entry name" value="AI-2E_transport"/>
    <property type="match status" value="1"/>
</dbReference>